<dbReference type="Proteomes" id="UP001487740">
    <property type="component" value="Unassembled WGS sequence"/>
</dbReference>
<reference evidence="1 2" key="1">
    <citation type="submission" date="2023-03" db="EMBL/GenBank/DDBJ databases">
        <title>High-quality genome of Scylla paramamosain provides insights in environmental adaptation.</title>
        <authorList>
            <person name="Zhang L."/>
        </authorList>
    </citation>
    <scope>NUCLEOTIDE SEQUENCE [LARGE SCALE GENOMIC DNA]</scope>
    <source>
        <strain evidence="1">LZ_2023a</strain>
        <tissue evidence="1">Muscle</tissue>
    </source>
</reference>
<evidence type="ECO:0000313" key="2">
    <source>
        <dbReference type="Proteomes" id="UP001487740"/>
    </source>
</evidence>
<protein>
    <submittedName>
        <fullName evidence="1">Uncharacterized protein</fullName>
    </submittedName>
</protein>
<sequence length="120" mass="13811">MWLCRRGEGGAWSDGSDGAWCVWPIYYWRSRRIHHHHRRHRSFDSAHRCVKGCVRRTSANQRTEDCGDTADLFRSCQVYVGWTSAAFPISLDKPCVASMKKSACLRRVKHSRLGQTESIA</sequence>
<organism evidence="1 2">
    <name type="scientific">Scylla paramamosain</name>
    <name type="common">Mud crab</name>
    <dbReference type="NCBI Taxonomy" id="85552"/>
    <lineage>
        <taxon>Eukaryota</taxon>
        <taxon>Metazoa</taxon>
        <taxon>Ecdysozoa</taxon>
        <taxon>Arthropoda</taxon>
        <taxon>Crustacea</taxon>
        <taxon>Multicrustacea</taxon>
        <taxon>Malacostraca</taxon>
        <taxon>Eumalacostraca</taxon>
        <taxon>Eucarida</taxon>
        <taxon>Decapoda</taxon>
        <taxon>Pleocyemata</taxon>
        <taxon>Brachyura</taxon>
        <taxon>Eubrachyura</taxon>
        <taxon>Portunoidea</taxon>
        <taxon>Portunidae</taxon>
        <taxon>Portuninae</taxon>
        <taxon>Scylla</taxon>
    </lineage>
</organism>
<name>A0AAW0U3Z8_SCYPA</name>
<keyword evidence="2" id="KW-1185">Reference proteome</keyword>
<evidence type="ECO:0000313" key="1">
    <source>
        <dbReference type="EMBL" id="KAK8394769.1"/>
    </source>
</evidence>
<dbReference type="EMBL" id="JARAKH010000018">
    <property type="protein sequence ID" value="KAK8394769.1"/>
    <property type="molecule type" value="Genomic_DNA"/>
</dbReference>
<proteinExistence type="predicted"/>
<comment type="caution">
    <text evidence="1">The sequence shown here is derived from an EMBL/GenBank/DDBJ whole genome shotgun (WGS) entry which is preliminary data.</text>
</comment>
<dbReference type="AlphaFoldDB" id="A0AAW0U3Z8"/>
<accession>A0AAW0U3Z8</accession>
<gene>
    <name evidence="1" type="ORF">O3P69_005923</name>
</gene>